<name>A0A0A9A4A4_ARUDO</name>
<reference evidence="1" key="2">
    <citation type="journal article" date="2015" name="Data Brief">
        <title>Shoot transcriptome of the giant reed, Arundo donax.</title>
        <authorList>
            <person name="Barrero R.A."/>
            <person name="Guerrero F.D."/>
            <person name="Moolhuijzen P."/>
            <person name="Goolsby J.A."/>
            <person name="Tidwell J."/>
            <person name="Bellgard S.E."/>
            <person name="Bellgard M.I."/>
        </authorList>
    </citation>
    <scope>NUCLEOTIDE SEQUENCE</scope>
    <source>
        <tissue evidence="1">Shoot tissue taken approximately 20 cm above the soil surface</tissue>
    </source>
</reference>
<dbReference type="EMBL" id="GBRH01253137">
    <property type="protein sequence ID" value="JAD44758.1"/>
    <property type="molecule type" value="Transcribed_RNA"/>
</dbReference>
<accession>A0A0A9A4A4</accession>
<protein>
    <submittedName>
        <fullName evidence="1">Uncharacterized protein</fullName>
    </submittedName>
</protein>
<evidence type="ECO:0000313" key="1">
    <source>
        <dbReference type="EMBL" id="JAD44758.1"/>
    </source>
</evidence>
<sequence length="34" mass="3976">MSFCCACHNPLFFLYIRKCYSLQLKGKKACPYPT</sequence>
<reference evidence="1" key="1">
    <citation type="submission" date="2014-09" db="EMBL/GenBank/DDBJ databases">
        <authorList>
            <person name="Magalhaes I.L.F."/>
            <person name="Oliveira U."/>
            <person name="Santos F.R."/>
            <person name="Vidigal T.H.D.A."/>
            <person name="Brescovit A.D."/>
            <person name="Santos A.J."/>
        </authorList>
    </citation>
    <scope>NUCLEOTIDE SEQUENCE</scope>
    <source>
        <tissue evidence="1">Shoot tissue taken approximately 20 cm above the soil surface</tissue>
    </source>
</reference>
<proteinExistence type="predicted"/>
<dbReference type="AlphaFoldDB" id="A0A0A9A4A4"/>
<organism evidence="1">
    <name type="scientific">Arundo donax</name>
    <name type="common">Giant reed</name>
    <name type="synonym">Donax arundinaceus</name>
    <dbReference type="NCBI Taxonomy" id="35708"/>
    <lineage>
        <taxon>Eukaryota</taxon>
        <taxon>Viridiplantae</taxon>
        <taxon>Streptophyta</taxon>
        <taxon>Embryophyta</taxon>
        <taxon>Tracheophyta</taxon>
        <taxon>Spermatophyta</taxon>
        <taxon>Magnoliopsida</taxon>
        <taxon>Liliopsida</taxon>
        <taxon>Poales</taxon>
        <taxon>Poaceae</taxon>
        <taxon>PACMAD clade</taxon>
        <taxon>Arundinoideae</taxon>
        <taxon>Arundineae</taxon>
        <taxon>Arundo</taxon>
    </lineage>
</organism>